<evidence type="ECO:0000256" key="1">
    <source>
        <dbReference type="ARBA" id="ARBA00022737"/>
    </source>
</evidence>
<dbReference type="SMART" id="SM01349">
    <property type="entry name" value="TOG"/>
    <property type="match status" value="1"/>
</dbReference>
<dbReference type="InterPro" id="IPR034085">
    <property type="entry name" value="TOG"/>
</dbReference>
<dbReference type="PANTHER" id="PTHR19316">
    <property type="entry name" value="PROTEIN FOLDING REGULATOR"/>
    <property type="match status" value="1"/>
</dbReference>
<keyword evidence="1" id="KW-0677">Repeat</keyword>
<feature type="domain" description="TOG" evidence="4">
    <location>
        <begin position="53"/>
        <end position="288"/>
    </location>
</feature>
<dbReference type="SMART" id="SM00185">
    <property type="entry name" value="ARM"/>
    <property type="match status" value="3"/>
</dbReference>
<organism evidence="5 6">
    <name type="scientific">Coccomyxa viridis</name>
    <dbReference type="NCBI Taxonomy" id="1274662"/>
    <lineage>
        <taxon>Eukaryota</taxon>
        <taxon>Viridiplantae</taxon>
        <taxon>Chlorophyta</taxon>
        <taxon>core chlorophytes</taxon>
        <taxon>Trebouxiophyceae</taxon>
        <taxon>Trebouxiophyceae incertae sedis</taxon>
        <taxon>Coccomyxaceae</taxon>
        <taxon>Coccomyxa</taxon>
    </lineage>
</organism>
<feature type="region of interest" description="Disordered" evidence="3">
    <location>
        <begin position="308"/>
        <end position="352"/>
    </location>
</feature>
<reference evidence="5 6" key="1">
    <citation type="submission" date="2024-06" db="EMBL/GenBank/DDBJ databases">
        <authorList>
            <person name="Kraege A."/>
            <person name="Thomma B."/>
        </authorList>
    </citation>
    <scope>NUCLEOTIDE SEQUENCE [LARGE SCALE GENOMIC DNA]</scope>
</reference>
<sequence>MAAPDWKGLFEWSIKNQDTSKPQDPSKVRHVSDEDRKWFAEAMEAHTEDMHKRLRGIKDALESKADLPEDVDEKLRLLDSLIEIVENIDYARDLTHIGGLQTLLGLLQSQYAPVRASAAEVVATCVQTNPPVQQYFLEGGALPKLLKLTEDPDPTVRRKALLALSCLTRHFDPAMDAFREQGGLQLLLKTAADTSDPRQQRKALQLLRELVRQRPQDIREAVKAGLLGTLGSAVGSDQADVREAALALLALLVQHPGVIAVSKQDKGLREALHAAEQRLRALDVEDQDAEREQLALVEHILQKLDSEQADVEAQPAEAAALQPASGAPAVLPETQEAEKEAQQKPVALLGPP</sequence>
<dbReference type="InterPro" id="IPR050693">
    <property type="entry name" value="Hsp70_NEF-Inhibitors"/>
</dbReference>
<dbReference type="InterPro" id="IPR011989">
    <property type="entry name" value="ARM-like"/>
</dbReference>
<dbReference type="Pfam" id="PF08609">
    <property type="entry name" value="Fes1"/>
    <property type="match status" value="1"/>
</dbReference>
<evidence type="ECO:0000259" key="4">
    <source>
        <dbReference type="SMART" id="SM01349"/>
    </source>
</evidence>
<dbReference type="EMBL" id="CAXHTA020000003">
    <property type="protein sequence ID" value="CAL5220398.1"/>
    <property type="molecule type" value="Genomic_DNA"/>
</dbReference>
<keyword evidence="6" id="KW-1185">Reference proteome</keyword>
<dbReference type="InterPro" id="IPR016024">
    <property type="entry name" value="ARM-type_fold"/>
</dbReference>
<gene>
    <name evidence="5" type="primary">g2405</name>
    <name evidence="5" type="ORF">VP750_LOCUS2057</name>
</gene>
<dbReference type="PROSITE" id="PS50077">
    <property type="entry name" value="HEAT_REPEAT"/>
    <property type="match status" value="1"/>
</dbReference>
<feature type="compositionally biased region" description="Low complexity" evidence="3">
    <location>
        <begin position="311"/>
        <end position="329"/>
    </location>
</feature>
<evidence type="ECO:0000313" key="6">
    <source>
        <dbReference type="Proteomes" id="UP001497392"/>
    </source>
</evidence>
<protein>
    <submittedName>
        <fullName evidence="5">G2405 protein</fullName>
    </submittedName>
</protein>
<dbReference type="InterPro" id="IPR013918">
    <property type="entry name" value="Nucleotide_exch_fac_Fes1"/>
</dbReference>
<dbReference type="Pfam" id="PF13646">
    <property type="entry name" value="HEAT_2"/>
    <property type="match status" value="1"/>
</dbReference>
<dbReference type="InterPro" id="IPR021133">
    <property type="entry name" value="HEAT_type_2"/>
</dbReference>
<accession>A0ABP1FKC7</accession>
<proteinExistence type="predicted"/>
<dbReference type="InterPro" id="IPR000225">
    <property type="entry name" value="Armadillo"/>
</dbReference>
<dbReference type="SUPFAM" id="SSF48371">
    <property type="entry name" value="ARM repeat"/>
    <property type="match status" value="1"/>
</dbReference>
<comment type="caution">
    <text evidence="5">The sequence shown here is derived from an EMBL/GenBank/DDBJ whole genome shotgun (WGS) entry which is preliminary data.</text>
</comment>
<feature type="repeat" description="HEAT" evidence="2">
    <location>
        <begin position="141"/>
        <end position="175"/>
    </location>
</feature>
<evidence type="ECO:0000256" key="2">
    <source>
        <dbReference type="PROSITE-ProRule" id="PRU00103"/>
    </source>
</evidence>
<dbReference type="Proteomes" id="UP001497392">
    <property type="component" value="Unassembled WGS sequence"/>
</dbReference>
<evidence type="ECO:0000256" key="3">
    <source>
        <dbReference type="SAM" id="MobiDB-lite"/>
    </source>
</evidence>
<evidence type="ECO:0000313" key="5">
    <source>
        <dbReference type="EMBL" id="CAL5220398.1"/>
    </source>
</evidence>
<name>A0ABP1FKC7_9CHLO</name>
<dbReference type="PANTHER" id="PTHR19316:SF18">
    <property type="entry name" value="HSP70-BINDING PROTEIN 1"/>
    <property type="match status" value="1"/>
</dbReference>
<dbReference type="Gene3D" id="1.25.10.10">
    <property type="entry name" value="Leucine-rich Repeat Variant"/>
    <property type="match status" value="1"/>
</dbReference>